<evidence type="ECO:0000259" key="8">
    <source>
        <dbReference type="PROSITE" id="PS50110"/>
    </source>
</evidence>
<feature type="modified residue" description="4-aspartylphosphate" evidence="6">
    <location>
        <position position="50"/>
    </location>
</feature>
<dbReference type="PANTHER" id="PTHR48111:SF1">
    <property type="entry name" value="TWO-COMPONENT RESPONSE REGULATOR ORR33"/>
    <property type="match status" value="1"/>
</dbReference>
<dbReference type="InterPro" id="IPR039420">
    <property type="entry name" value="WalR-like"/>
</dbReference>
<evidence type="ECO:0000256" key="1">
    <source>
        <dbReference type="ARBA" id="ARBA00022553"/>
    </source>
</evidence>
<keyword evidence="3" id="KW-0805">Transcription regulation</keyword>
<dbReference type="InterPro" id="IPR001789">
    <property type="entry name" value="Sig_transdc_resp-reg_receiver"/>
</dbReference>
<proteinExistence type="predicted"/>
<evidence type="ECO:0000256" key="2">
    <source>
        <dbReference type="ARBA" id="ARBA00023012"/>
    </source>
</evidence>
<dbReference type="SMART" id="SM00862">
    <property type="entry name" value="Trans_reg_C"/>
    <property type="match status" value="1"/>
</dbReference>
<dbReference type="InterPro" id="IPR001867">
    <property type="entry name" value="OmpR/PhoB-type_DNA-bd"/>
</dbReference>
<evidence type="ECO:0000256" key="4">
    <source>
        <dbReference type="ARBA" id="ARBA00023125"/>
    </source>
</evidence>
<dbReference type="SUPFAM" id="SSF52172">
    <property type="entry name" value="CheY-like"/>
    <property type="match status" value="1"/>
</dbReference>
<dbReference type="Pfam" id="PF00486">
    <property type="entry name" value="Trans_reg_C"/>
    <property type="match status" value="1"/>
</dbReference>
<organism evidence="10 11">
    <name type="scientific">Sulfurospirillum tamanense</name>
    <dbReference type="NCBI Taxonomy" id="2813362"/>
    <lineage>
        <taxon>Bacteria</taxon>
        <taxon>Pseudomonadati</taxon>
        <taxon>Campylobacterota</taxon>
        <taxon>Epsilonproteobacteria</taxon>
        <taxon>Campylobacterales</taxon>
        <taxon>Sulfurospirillaceae</taxon>
        <taxon>Sulfurospirillum</taxon>
    </lineage>
</organism>
<dbReference type="Gene3D" id="3.40.50.2300">
    <property type="match status" value="1"/>
</dbReference>
<dbReference type="RefSeq" id="WP_205458061.1">
    <property type="nucleotide sequence ID" value="NZ_JAFHKK010000003.1"/>
</dbReference>
<reference evidence="10 11" key="2">
    <citation type="submission" date="2021-02" db="EMBL/GenBank/DDBJ databases">
        <title>Sulfurospirillum tamanensis sp. nov.</title>
        <authorList>
            <person name="Frolova A."/>
            <person name="Merkel A."/>
            <person name="Slobodkin A."/>
        </authorList>
    </citation>
    <scope>NUCLEOTIDE SEQUENCE [LARGE SCALE GENOMIC DNA]</scope>
    <source>
        <strain evidence="10 11">T05b</strain>
    </source>
</reference>
<sequence length="216" mass="24670">MKILLLEDNTRLNATITKRLSAKGFDVDSFEDGAAAYEAVDNGYGCYVLDINVPSLDGIELLKRIREYYPYTPVIIISSSVELETIRDSYHFGCSDYIKKPFFVDELEIKIEKLCNVTNDIVTFGDSYSFDALSSILEHQGERERLSKKERLLLGLFLSDQGKVVSYEKIQSIVWEGNFASLDSIRSLIRRLRKKIPENYIETVVDIGYLFNPPKA</sequence>
<dbReference type="PROSITE" id="PS50110">
    <property type="entry name" value="RESPONSE_REGULATORY"/>
    <property type="match status" value="1"/>
</dbReference>
<dbReference type="EMBL" id="JAFHKK010000003">
    <property type="protein sequence ID" value="MBN2963624.1"/>
    <property type="molecule type" value="Genomic_DNA"/>
</dbReference>
<dbReference type="Pfam" id="PF00072">
    <property type="entry name" value="Response_reg"/>
    <property type="match status" value="1"/>
</dbReference>
<evidence type="ECO:0000256" key="6">
    <source>
        <dbReference type="PROSITE-ProRule" id="PRU00169"/>
    </source>
</evidence>
<evidence type="ECO:0000313" key="10">
    <source>
        <dbReference type="EMBL" id="MBN2963624.1"/>
    </source>
</evidence>
<reference evidence="11" key="1">
    <citation type="submission" date="2021-02" db="EMBL/GenBank/DDBJ databases">
        <title>Sulfurospirillum tamanensis sp. nov.</title>
        <authorList>
            <person name="Merkel A.Y."/>
        </authorList>
    </citation>
    <scope>NUCLEOTIDE SEQUENCE [LARGE SCALE GENOMIC DNA]</scope>
    <source>
        <strain evidence="11">T05b</strain>
    </source>
</reference>
<dbReference type="InterPro" id="IPR011006">
    <property type="entry name" value="CheY-like_superfamily"/>
</dbReference>
<keyword evidence="1 6" id="KW-0597">Phosphoprotein</keyword>
<evidence type="ECO:0000256" key="7">
    <source>
        <dbReference type="PROSITE-ProRule" id="PRU01091"/>
    </source>
</evidence>
<dbReference type="CDD" id="cd00383">
    <property type="entry name" value="trans_reg_C"/>
    <property type="match status" value="1"/>
</dbReference>
<evidence type="ECO:0000256" key="3">
    <source>
        <dbReference type="ARBA" id="ARBA00023015"/>
    </source>
</evidence>
<protein>
    <submittedName>
        <fullName evidence="10">Response regulator transcription factor</fullName>
    </submittedName>
</protein>
<dbReference type="InterPro" id="IPR036388">
    <property type="entry name" value="WH-like_DNA-bd_sf"/>
</dbReference>
<keyword evidence="4 7" id="KW-0238">DNA-binding</keyword>
<dbReference type="PROSITE" id="PS51755">
    <property type="entry name" value="OMPR_PHOB"/>
    <property type="match status" value="1"/>
</dbReference>
<accession>A0ABS2WQY2</accession>
<feature type="domain" description="OmpR/PhoB-type" evidence="9">
    <location>
        <begin position="119"/>
        <end position="213"/>
    </location>
</feature>
<dbReference type="PANTHER" id="PTHR48111">
    <property type="entry name" value="REGULATOR OF RPOS"/>
    <property type="match status" value="1"/>
</dbReference>
<dbReference type="Gene3D" id="1.10.10.10">
    <property type="entry name" value="Winged helix-like DNA-binding domain superfamily/Winged helix DNA-binding domain"/>
    <property type="match status" value="1"/>
</dbReference>
<dbReference type="Proteomes" id="UP000703590">
    <property type="component" value="Unassembled WGS sequence"/>
</dbReference>
<reference evidence="10 11" key="3">
    <citation type="submission" date="2021-02" db="EMBL/GenBank/DDBJ databases">
        <authorList>
            <person name="Merkel A.Y."/>
        </authorList>
    </citation>
    <scope>NUCLEOTIDE SEQUENCE [LARGE SCALE GENOMIC DNA]</scope>
    <source>
        <strain evidence="10 11">T05b</strain>
    </source>
</reference>
<dbReference type="CDD" id="cd00156">
    <property type="entry name" value="REC"/>
    <property type="match status" value="1"/>
</dbReference>
<evidence type="ECO:0000259" key="9">
    <source>
        <dbReference type="PROSITE" id="PS51755"/>
    </source>
</evidence>
<keyword evidence="11" id="KW-1185">Reference proteome</keyword>
<feature type="domain" description="Response regulatory" evidence="8">
    <location>
        <begin position="2"/>
        <end position="115"/>
    </location>
</feature>
<dbReference type="SMART" id="SM00448">
    <property type="entry name" value="REC"/>
    <property type="match status" value="1"/>
</dbReference>
<keyword evidence="2" id="KW-0902">Two-component regulatory system</keyword>
<gene>
    <name evidence="10" type="ORF">JWV37_02430</name>
</gene>
<evidence type="ECO:0000256" key="5">
    <source>
        <dbReference type="ARBA" id="ARBA00023163"/>
    </source>
</evidence>
<dbReference type="SUPFAM" id="SSF46894">
    <property type="entry name" value="C-terminal effector domain of the bipartite response regulators"/>
    <property type="match status" value="1"/>
</dbReference>
<name>A0ABS2WQY2_9BACT</name>
<feature type="DNA-binding region" description="OmpR/PhoB-type" evidence="7">
    <location>
        <begin position="119"/>
        <end position="213"/>
    </location>
</feature>
<evidence type="ECO:0000313" key="11">
    <source>
        <dbReference type="Proteomes" id="UP000703590"/>
    </source>
</evidence>
<comment type="caution">
    <text evidence="10">The sequence shown here is derived from an EMBL/GenBank/DDBJ whole genome shotgun (WGS) entry which is preliminary data.</text>
</comment>
<dbReference type="InterPro" id="IPR016032">
    <property type="entry name" value="Sig_transdc_resp-reg_C-effctor"/>
</dbReference>
<keyword evidence="5" id="KW-0804">Transcription</keyword>